<dbReference type="RefSeq" id="WP_285388833.1">
    <property type="nucleotide sequence ID" value="NZ_JASSVS010000002.1"/>
</dbReference>
<feature type="compositionally biased region" description="Polar residues" evidence="2">
    <location>
        <begin position="44"/>
        <end position="54"/>
    </location>
</feature>
<reference evidence="3 4" key="1">
    <citation type="submission" date="2023-06" db="EMBL/GenBank/DDBJ databases">
        <title>Marinobacter azerbaijanicus a moderately halophilic, isolated from Urmia Lake in Azerbaijan region of Iran.</title>
        <authorList>
            <person name="Sanchez-Porro C."/>
            <person name="Aghdam E.M."/>
            <person name="Saheb S.M."/>
            <person name="Tarhriz V."/>
            <person name="Kazemi E."/>
            <person name="Ammozegar M.A."/>
            <person name="Ventosa A."/>
            <person name="Hejazi M.S."/>
        </authorList>
    </citation>
    <scope>NUCLEOTIDE SEQUENCE [LARGE SCALE GENOMIC DNA]</scope>
    <source>
        <strain evidence="3 4">TBZ242</strain>
    </source>
</reference>
<dbReference type="Proteomes" id="UP001227964">
    <property type="component" value="Unassembled WGS sequence"/>
</dbReference>
<accession>A0ABT7IAK7</accession>
<evidence type="ECO:0000313" key="4">
    <source>
        <dbReference type="Proteomes" id="UP001227964"/>
    </source>
</evidence>
<feature type="compositionally biased region" description="Basic and acidic residues" evidence="2">
    <location>
        <begin position="30"/>
        <end position="43"/>
    </location>
</feature>
<dbReference type="Pfam" id="PF03993">
    <property type="entry name" value="DUF349"/>
    <property type="match status" value="2"/>
</dbReference>
<evidence type="ECO:0000256" key="2">
    <source>
        <dbReference type="SAM" id="MobiDB-lite"/>
    </source>
</evidence>
<sequence>MAAFIQKLFRTRKATTPSPAAVQQGPTPEDQEKLNRQDDRREQQVSILESNPSGEQLEDLATAGMTANIRIKAAETLADKAALQRVQKLAKGKDKGVYQTVRQKLQQIRDEEEQQQKLAETIQTLVGNATDQARSEDTKLFEARLEALLQKWSEVEAQASQEQTTEFLQAVHQCRERLHEMQAEQERLRQQQEQLNQRAETLSLLESTLDELKQQDPDLEPSLASLDALQKTQENRWLEATRDTQVARQEQKAYENLMQSLRAYISAVKRLGQHREEITALQNPVENESDDQASASKAKELVEAVDWPKDFRRPSMLDALYRLAGKPRPAKVEKADTAEQKQLADTLQQTLSKLEAALEAKQLKESRQLFKAAQQQLKGLDHRHSKPLQPRIHLLGGQLRELTDWQGFATRPKQISLCEQMEYLADQPIEPEAKAERIKELQNEWRELGGSSDRDLWSRFKQASDLAYEPCKAYFSAKSGLKKANLETRKTICEQLSTFLENADWQTIDWKAAERIHQTAREEWKEAWPVEFRDNRPVQKQFDDLLKQLEAPLNEERKKNEALKQGIVERAEALIDYEPLGEAMNQAKALQNEWTSIGITRHREDRKLWQAFRKACDQIFARRDAHKNEQEQLTREADEKAGPVLTASQSVAIDTGVEHLETALRELNALKSEPLSAGVREQVSNERNRLSGLISNRKLQEQIETWKRWIAARGTSALDSNALPGHWAELARNVGQPDPTELVIRAEILAEVPSPDEDKGRRMEIQVQRLAEGMGNAAGANDKSQQLEMLVANWCVAQPVDVVSEPLAHRLGQALEAVLGGGNQPR</sequence>
<feature type="coiled-coil region" evidence="1">
    <location>
        <begin position="337"/>
        <end position="383"/>
    </location>
</feature>
<feature type="coiled-coil region" evidence="1">
    <location>
        <begin position="171"/>
        <end position="215"/>
    </location>
</feature>
<dbReference type="InterPro" id="IPR007139">
    <property type="entry name" value="DUF349"/>
</dbReference>
<evidence type="ECO:0000313" key="3">
    <source>
        <dbReference type="EMBL" id="MDL0430184.1"/>
    </source>
</evidence>
<organism evidence="3 4">
    <name type="scientific">Marinobacter azerbaijanicus</name>
    <dbReference type="NCBI Taxonomy" id="3050455"/>
    <lineage>
        <taxon>Bacteria</taxon>
        <taxon>Pseudomonadati</taxon>
        <taxon>Pseudomonadota</taxon>
        <taxon>Gammaproteobacteria</taxon>
        <taxon>Pseudomonadales</taxon>
        <taxon>Marinobacteraceae</taxon>
        <taxon>Marinobacter</taxon>
    </lineage>
</organism>
<protein>
    <submittedName>
        <fullName evidence="3">DUF349 domain-containing protein</fullName>
    </submittedName>
</protein>
<comment type="caution">
    <text evidence="3">The sequence shown here is derived from an EMBL/GenBank/DDBJ whole genome shotgun (WGS) entry which is preliminary data.</text>
</comment>
<feature type="region of interest" description="Disordered" evidence="2">
    <location>
        <begin position="8"/>
        <end position="56"/>
    </location>
</feature>
<proteinExistence type="predicted"/>
<evidence type="ECO:0000256" key="1">
    <source>
        <dbReference type="SAM" id="Coils"/>
    </source>
</evidence>
<gene>
    <name evidence="3" type="ORF">QPM17_03550</name>
</gene>
<keyword evidence="4" id="KW-1185">Reference proteome</keyword>
<name>A0ABT7IAK7_9GAMM</name>
<keyword evidence="1" id="KW-0175">Coiled coil</keyword>
<dbReference type="EMBL" id="JASSVS010000002">
    <property type="protein sequence ID" value="MDL0430184.1"/>
    <property type="molecule type" value="Genomic_DNA"/>
</dbReference>